<accession>A0AAD3M614</accession>
<comment type="caution">
    <text evidence="1">The sequence shown here is derived from an EMBL/GenBank/DDBJ whole genome shotgun (WGS) entry which is preliminary data.</text>
</comment>
<dbReference type="EMBL" id="BRZM01000005">
    <property type="protein sequence ID" value="GLD48268.1"/>
    <property type="molecule type" value="Genomic_DNA"/>
</dbReference>
<evidence type="ECO:0000313" key="2">
    <source>
        <dbReference type="Proteomes" id="UP001279410"/>
    </source>
</evidence>
<protein>
    <submittedName>
        <fullName evidence="1">Ras association domain-containing protein 1-like protein</fullName>
    </submittedName>
</protein>
<evidence type="ECO:0000313" key="1">
    <source>
        <dbReference type="EMBL" id="GLD48268.1"/>
    </source>
</evidence>
<reference evidence="1" key="1">
    <citation type="submission" date="2022-08" db="EMBL/GenBank/DDBJ databases">
        <title>Genome sequencing of akame (Lates japonicus).</title>
        <authorList>
            <person name="Hashiguchi Y."/>
            <person name="Takahashi H."/>
        </authorList>
    </citation>
    <scope>NUCLEOTIDE SEQUENCE</scope>
    <source>
        <strain evidence="1">Kochi</strain>
    </source>
</reference>
<keyword evidence="2" id="KW-1185">Reference proteome</keyword>
<proteinExistence type="predicted"/>
<gene>
    <name evidence="1" type="ORF">AKAME5_000227200</name>
</gene>
<dbReference type="Proteomes" id="UP001279410">
    <property type="component" value="Unassembled WGS sequence"/>
</dbReference>
<organism evidence="1 2">
    <name type="scientific">Lates japonicus</name>
    <name type="common">Japanese lates</name>
    <dbReference type="NCBI Taxonomy" id="270547"/>
    <lineage>
        <taxon>Eukaryota</taxon>
        <taxon>Metazoa</taxon>
        <taxon>Chordata</taxon>
        <taxon>Craniata</taxon>
        <taxon>Vertebrata</taxon>
        <taxon>Euteleostomi</taxon>
        <taxon>Actinopterygii</taxon>
        <taxon>Neopterygii</taxon>
        <taxon>Teleostei</taxon>
        <taxon>Neoteleostei</taxon>
        <taxon>Acanthomorphata</taxon>
        <taxon>Carangaria</taxon>
        <taxon>Carangaria incertae sedis</taxon>
        <taxon>Centropomidae</taxon>
        <taxon>Lates</taxon>
    </lineage>
</organism>
<dbReference type="AlphaFoldDB" id="A0AAD3M614"/>
<name>A0AAD3M614_LATJO</name>
<sequence>MFVNGVWKVVLHAESVGQPVLLFDVSQRNEIQPVPLHTSDCLNLLTDNKHARHEDTAHQSVSSSTTRLTCVSLPNTPSPTCNAPRL</sequence>